<dbReference type="Proteomes" id="UP000317291">
    <property type="component" value="Unassembled WGS sequence"/>
</dbReference>
<dbReference type="InterPro" id="IPR006442">
    <property type="entry name" value="Antitoxin_Phd/YefM"/>
</dbReference>
<comment type="similarity">
    <text evidence="1 2">Belongs to the phD/YefM antitoxin family.</text>
</comment>
<evidence type="ECO:0000313" key="4">
    <source>
        <dbReference type="Proteomes" id="UP000317291"/>
    </source>
</evidence>
<comment type="function">
    <text evidence="2">Antitoxin component of a type II toxin-antitoxin (TA) system.</text>
</comment>
<keyword evidence="4" id="KW-1185">Reference proteome</keyword>
<dbReference type="EMBL" id="VIGW01000013">
    <property type="protein sequence ID" value="TWS18084.1"/>
    <property type="molecule type" value="Genomic_DNA"/>
</dbReference>
<protein>
    <recommendedName>
        <fullName evidence="2">Antitoxin</fullName>
    </recommendedName>
</protein>
<dbReference type="NCBIfam" id="TIGR01552">
    <property type="entry name" value="phd_fam"/>
    <property type="match status" value="1"/>
</dbReference>
<evidence type="ECO:0000313" key="3">
    <source>
        <dbReference type="EMBL" id="TWS18084.1"/>
    </source>
</evidence>
<dbReference type="SUPFAM" id="SSF143120">
    <property type="entry name" value="YefM-like"/>
    <property type="match status" value="1"/>
</dbReference>
<comment type="caution">
    <text evidence="3">The sequence shown here is derived from an EMBL/GenBank/DDBJ whole genome shotgun (WGS) entry which is preliminary data.</text>
</comment>
<name>A0A5C5R6S6_9ACTN</name>
<dbReference type="InterPro" id="IPR036165">
    <property type="entry name" value="YefM-like_sf"/>
</dbReference>
<proteinExistence type="inferred from homology"/>
<organism evidence="3 4">
    <name type="scientific">Tsukamurella asaccharolytica</name>
    <dbReference type="NCBI Taxonomy" id="2592067"/>
    <lineage>
        <taxon>Bacteria</taxon>
        <taxon>Bacillati</taxon>
        <taxon>Actinomycetota</taxon>
        <taxon>Actinomycetes</taxon>
        <taxon>Mycobacteriales</taxon>
        <taxon>Tsukamurellaceae</taxon>
        <taxon>Tsukamurella</taxon>
    </lineage>
</organism>
<dbReference type="Pfam" id="PF02604">
    <property type="entry name" value="PhdYeFM_antitox"/>
    <property type="match status" value="1"/>
</dbReference>
<gene>
    <name evidence="3" type="ORF">FK529_17255</name>
</gene>
<reference evidence="3 4" key="1">
    <citation type="submission" date="2019-06" db="EMBL/GenBank/DDBJ databases">
        <title>Tsukamurella conjunctivitidis sp. nov., Tsukamurella assacharolytica sp. nov. and Tsukamurella sputae sp. nov. isolated from patients with conjunctivitis, bacteraemia (lymphoma) and respiratory infection (sputum) in Hong Kong.</title>
        <authorList>
            <person name="Teng J.L.L."/>
            <person name="Lee H.H."/>
            <person name="Fong J.Y.H."/>
            <person name="Fok K.M.N."/>
            <person name="Lau S.K.P."/>
            <person name="Woo P.C.Y."/>
        </authorList>
    </citation>
    <scope>NUCLEOTIDE SEQUENCE [LARGE SCALE GENOMIC DNA]</scope>
    <source>
        <strain evidence="3 4">HKU71</strain>
    </source>
</reference>
<sequence length="77" mass="8182">MRTITSTEAKAKFNAIIAEVEKTGSPVTVTSHGRAAVIITPVTPRSRTFGQFPGLEIPDDFDAPLPDAELAAWDAVS</sequence>
<evidence type="ECO:0000256" key="1">
    <source>
        <dbReference type="ARBA" id="ARBA00009981"/>
    </source>
</evidence>
<dbReference type="OrthoDB" id="557859at2"/>
<accession>A0A5C5R6S6</accession>
<evidence type="ECO:0000256" key="2">
    <source>
        <dbReference type="RuleBase" id="RU362080"/>
    </source>
</evidence>
<dbReference type="Gene3D" id="3.40.1620.10">
    <property type="entry name" value="YefM-like domain"/>
    <property type="match status" value="1"/>
</dbReference>
<dbReference type="RefSeq" id="WP_146563511.1">
    <property type="nucleotide sequence ID" value="NZ_VIGW01000013.1"/>
</dbReference>
<dbReference type="AlphaFoldDB" id="A0A5C5R6S6"/>